<name>M7T3X5_EUTLA</name>
<dbReference type="Pfam" id="PF03452">
    <property type="entry name" value="Anp1"/>
    <property type="match status" value="1"/>
</dbReference>
<proteinExistence type="inferred from homology"/>
<dbReference type="PANTHER" id="PTHR43083:SF6">
    <property type="entry name" value="MANNAN POLYMERASE COMPLEXES SUBUNIT MNN9"/>
    <property type="match status" value="1"/>
</dbReference>
<dbReference type="AlphaFoldDB" id="M7T3X5"/>
<reference evidence="3" key="1">
    <citation type="journal article" date="2013" name="Genome Announc.">
        <title>Draft genome sequence of the grapevine dieback fungus Eutypa lata UCR-EL1.</title>
        <authorList>
            <person name="Blanco-Ulate B."/>
            <person name="Rolshausen P.E."/>
            <person name="Cantu D."/>
        </authorList>
    </citation>
    <scope>NUCLEOTIDE SEQUENCE [LARGE SCALE GENOMIC DNA]</scope>
    <source>
        <strain evidence="3">UCR-EL1</strain>
    </source>
</reference>
<protein>
    <recommendedName>
        <fullName evidence="4">Glycosyltransferase family 62 protein</fullName>
    </recommendedName>
</protein>
<sequence>MAMRTNSNRLAAIASALFITLILFYTTEPRRRSFSCKTFESCLAGRPHAYTHPLPVEPVIYEDERTLRDGTLHFTRGIGKGGDGGGSGRDHGAGPALLILVLNKDEESWSRDFRSTDRSIYDFLDLLVATDLDLATVSLGLMTSSLDEYADIKKATATLPFARADVFYRRPDDSGNGGAASFPYEQRHDPAVQRQRRGALAALRNYLMLRSLRDEDHVVWIDADVVDFSEGIVQAMVAHANRRDDVGMITAACHQNDMENYDKNAWTVDRNASSILDAVREDDREKAVQTLDDTRAFTDVIANGTADGELLPLDSVGGTILYMRADLVRQGVIFPTFNVVGTTWSRDGWIGVETEGICYVASSVKGGGCFLLGGNHHVRHADLG</sequence>
<dbReference type="InterPro" id="IPR029044">
    <property type="entry name" value="Nucleotide-diphossugar_trans"/>
</dbReference>
<dbReference type="KEGG" id="ela:UCREL1_11739"/>
<accession>M7T3X5</accession>
<dbReference type="Gene3D" id="3.90.550.10">
    <property type="entry name" value="Spore Coat Polysaccharide Biosynthesis Protein SpsA, Chain A"/>
    <property type="match status" value="1"/>
</dbReference>
<dbReference type="SUPFAM" id="SSF53448">
    <property type="entry name" value="Nucleotide-diphospho-sugar transferases"/>
    <property type="match status" value="1"/>
</dbReference>
<dbReference type="OrthoDB" id="204164at2759"/>
<dbReference type="Proteomes" id="UP000012174">
    <property type="component" value="Unassembled WGS sequence"/>
</dbReference>
<evidence type="ECO:0000313" key="3">
    <source>
        <dbReference type="Proteomes" id="UP000012174"/>
    </source>
</evidence>
<dbReference type="PANTHER" id="PTHR43083">
    <property type="entry name" value="MANNAN POLYMERASE II"/>
    <property type="match status" value="1"/>
</dbReference>
<dbReference type="OMA" id="GWGCYGL"/>
<evidence type="ECO:0000313" key="2">
    <source>
        <dbReference type="EMBL" id="EMR61330.1"/>
    </source>
</evidence>
<keyword evidence="3" id="KW-1185">Reference proteome</keyword>
<organism evidence="2 3">
    <name type="scientific">Eutypa lata (strain UCR-EL1)</name>
    <name type="common">Grapevine dieback disease fungus</name>
    <name type="synonym">Eutypa armeniacae</name>
    <dbReference type="NCBI Taxonomy" id="1287681"/>
    <lineage>
        <taxon>Eukaryota</taxon>
        <taxon>Fungi</taxon>
        <taxon>Dikarya</taxon>
        <taxon>Ascomycota</taxon>
        <taxon>Pezizomycotina</taxon>
        <taxon>Sordariomycetes</taxon>
        <taxon>Xylariomycetidae</taxon>
        <taxon>Xylariales</taxon>
        <taxon>Diatrypaceae</taxon>
        <taxon>Eutypa</taxon>
    </lineage>
</organism>
<dbReference type="HOGENOM" id="CLU_048297_1_0_1"/>
<comment type="similarity">
    <text evidence="1">Belongs to the ANP1/MMN9/VAN1 family.</text>
</comment>
<dbReference type="eggNOG" id="ENOG502S17G">
    <property type="taxonomic scope" value="Eukaryota"/>
</dbReference>
<evidence type="ECO:0000256" key="1">
    <source>
        <dbReference type="ARBA" id="ARBA00037964"/>
    </source>
</evidence>
<evidence type="ECO:0008006" key="4">
    <source>
        <dbReference type="Google" id="ProtNLM"/>
    </source>
</evidence>
<gene>
    <name evidence="2" type="ORF">UCREL1_11739</name>
</gene>
<dbReference type="InterPro" id="IPR052086">
    <property type="entry name" value="Mannan_Polymerase_Subunit"/>
</dbReference>
<dbReference type="EMBL" id="KB707652">
    <property type="protein sequence ID" value="EMR61330.1"/>
    <property type="molecule type" value="Genomic_DNA"/>
</dbReference>